<dbReference type="EMBL" id="RQGA01000001">
    <property type="protein sequence ID" value="TGL45842.1"/>
    <property type="molecule type" value="Genomic_DNA"/>
</dbReference>
<dbReference type="PANTHER" id="PTHR42879:SF6">
    <property type="entry name" value="NADPH-DEPENDENT REDUCTASE BACG"/>
    <property type="match status" value="1"/>
</dbReference>
<dbReference type="SUPFAM" id="SSF51735">
    <property type="entry name" value="NAD(P)-binding Rossmann-fold domains"/>
    <property type="match status" value="1"/>
</dbReference>
<dbReference type="AlphaFoldDB" id="A0A4V3JPP7"/>
<proteinExistence type="inferred from homology"/>
<organism evidence="2 3">
    <name type="scientific">Leptospira perdikensis</name>
    <dbReference type="NCBI Taxonomy" id="2484948"/>
    <lineage>
        <taxon>Bacteria</taxon>
        <taxon>Pseudomonadati</taxon>
        <taxon>Spirochaetota</taxon>
        <taxon>Spirochaetia</taxon>
        <taxon>Leptospirales</taxon>
        <taxon>Leptospiraceae</taxon>
        <taxon>Leptospira</taxon>
    </lineage>
</organism>
<dbReference type="Proteomes" id="UP000298125">
    <property type="component" value="Unassembled WGS sequence"/>
</dbReference>
<evidence type="ECO:0000313" key="2">
    <source>
        <dbReference type="EMBL" id="TGL45842.1"/>
    </source>
</evidence>
<gene>
    <name evidence="2" type="ORF">EHQ49_00190</name>
</gene>
<dbReference type="PRINTS" id="PR00081">
    <property type="entry name" value="GDHRDH"/>
</dbReference>
<evidence type="ECO:0000256" key="1">
    <source>
        <dbReference type="ARBA" id="ARBA00006484"/>
    </source>
</evidence>
<dbReference type="Pfam" id="PF13561">
    <property type="entry name" value="adh_short_C2"/>
    <property type="match status" value="1"/>
</dbReference>
<reference evidence="2" key="1">
    <citation type="journal article" date="2019" name="PLoS Negl. Trop. Dis.">
        <title>Revisiting the worldwide diversity of Leptospira species in the environment.</title>
        <authorList>
            <person name="Vincent A.T."/>
            <person name="Schiettekatte O."/>
            <person name="Bourhy P."/>
            <person name="Veyrier F.J."/>
            <person name="Picardeau M."/>
        </authorList>
    </citation>
    <scope>NUCLEOTIDE SEQUENCE [LARGE SCALE GENOMIC DNA]</scope>
    <source>
        <strain evidence="2">201702692</strain>
    </source>
</reference>
<sequence length="262" mass="28129">MDLGLKNKKCFVMSSSKGIGKGIATALAAEGANVIISSSNLGNLQIASDEIFSKTKVKPTLLEADAKKLDEYLKKVSDLFNSLDGVDILVTNSPGPAPIHCDQLSEANLQGSLDVNLKAQILTSQLALPFMVKKKWGRLIHLTSTTAKEPEEGMILSNLTRAAVGAYSKTVSREYGKYGITSNSILTGGVLTDRTFELSKKEALEKNVAVEEIINHSNQLFPTGYFPKPDEFGQIIAFLTSANSGFLNGLSLPIDGGLLRSH</sequence>
<comment type="similarity">
    <text evidence="1">Belongs to the short-chain dehydrogenases/reductases (SDR) family.</text>
</comment>
<dbReference type="PANTHER" id="PTHR42879">
    <property type="entry name" value="3-OXOACYL-(ACYL-CARRIER-PROTEIN) REDUCTASE"/>
    <property type="match status" value="1"/>
</dbReference>
<accession>A0A4V3JPP7</accession>
<dbReference type="Gene3D" id="3.40.50.720">
    <property type="entry name" value="NAD(P)-binding Rossmann-like Domain"/>
    <property type="match status" value="1"/>
</dbReference>
<dbReference type="InterPro" id="IPR036291">
    <property type="entry name" value="NAD(P)-bd_dom_sf"/>
</dbReference>
<comment type="caution">
    <text evidence="2">The sequence shown here is derived from an EMBL/GenBank/DDBJ whole genome shotgun (WGS) entry which is preliminary data.</text>
</comment>
<dbReference type="InterPro" id="IPR050259">
    <property type="entry name" value="SDR"/>
</dbReference>
<evidence type="ECO:0000313" key="3">
    <source>
        <dbReference type="Proteomes" id="UP000298125"/>
    </source>
</evidence>
<name>A0A4V3JPP7_9LEPT</name>
<protein>
    <submittedName>
        <fullName evidence="2">SDR family oxidoreductase</fullName>
    </submittedName>
</protein>
<keyword evidence="3" id="KW-1185">Reference proteome</keyword>
<dbReference type="OrthoDB" id="5786478at2"/>
<dbReference type="InterPro" id="IPR002347">
    <property type="entry name" value="SDR_fam"/>
</dbReference>